<evidence type="ECO:0000313" key="1">
    <source>
        <dbReference type="EMBL" id="GAV07882.1"/>
    </source>
</evidence>
<protein>
    <submittedName>
        <fullName evidence="1">Uncharacterized protein</fullName>
    </submittedName>
</protein>
<gene>
    <name evidence="1" type="primary">RvY_17663-1</name>
    <name evidence="1" type="synonym">RvY_17663.1</name>
    <name evidence="1" type="ORF">RvY_17663</name>
</gene>
<comment type="caution">
    <text evidence="1">The sequence shown here is derived from an EMBL/GenBank/DDBJ whole genome shotgun (WGS) entry which is preliminary data.</text>
</comment>
<accession>A0A1D1W2X6</accession>
<dbReference type="AlphaFoldDB" id="A0A1D1W2X6"/>
<organism evidence="1 2">
    <name type="scientific">Ramazzottius varieornatus</name>
    <name type="common">Water bear</name>
    <name type="synonym">Tardigrade</name>
    <dbReference type="NCBI Taxonomy" id="947166"/>
    <lineage>
        <taxon>Eukaryota</taxon>
        <taxon>Metazoa</taxon>
        <taxon>Ecdysozoa</taxon>
        <taxon>Tardigrada</taxon>
        <taxon>Eutardigrada</taxon>
        <taxon>Parachela</taxon>
        <taxon>Hypsibioidea</taxon>
        <taxon>Ramazzottiidae</taxon>
        <taxon>Ramazzottius</taxon>
    </lineage>
</organism>
<proteinExistence type="predicted"/>
<dbReference type="Proteomes" id="UP000186922">
    <property type="component" value="Unassembled WGS sequence"/>
</dbReference>
<reference evidence="1 2" key="1">
    <citation type="journal article" date="2016" name="Nat. Commun.">
        <title>Extremotolerant tardigrade genome and improved radiotolerance of human cultured cells by tardigrade-unique protein.</title>
        <authorList>
            <person name="Hashimoto T."/>
            <person name="Horikawa D.D."/>
            <person name="Saito Y."/>
            <person name="Kuwahara H."/>
            <person name="Kozuka-Hata H."/>
            <person name="Shin-I T."/>
            <person name="Minakuchi Y."/>
            <person name="Ohishi K."/>
            <person name="Motoyama A."/>
            <person name="Aizu T."/>
            <person name="Enomoto A."/>
            <person name="Kondo K."/>
            <person name="Tanaka S."/>
            <person name="Hara Y."/>
            <person name="Koshikawa S."/>
            <person name="Sagara H."/>
            <person name="Miura T."/>
            <person name="Yokobori S."/>
            <person name="Miyagawa K."/>
            <person name="Suzuki Y."/>
            <person name="Kubo T."/>
            <person name="Oyama M."/>
            <person name="Kohara Y."/>
            <person name="Fujiyama A."/>
            <person name="Arakawa K."/>
            <person name="Katayama T."/>
            <person name="Toyoda A."/>
            <person name="Kunieda T."/>
        </authorList>
    </citation>
    <scope>NUCLEOTIDE SEQUENCE [LARGE SCALE GENOMIC DNA]</scope>
    <source>
        <strain evidence="1 2">YOKOZUNA-1</strain>
    </source>
</reference>
<dbReference type="EMBL" id="BDGG01000016">
    <property type="protein sequence ID" value="GAV07882.1"/>
    <property type="molecule type" value="Genomic_DNA"/>
</dbReference>
<keyword evidence="2" id="KW-1185">Reference proteome</keyword>
<sequence>MLWLEHPVSKLTFYNLESGISRTARTLVSTFCLLSTILVSFRHRRRQTLRPVQSLSCTFKRPRKLNGVYWIQRPREVTTKEGMEGLKVELKLRTKHERAVTAYTIGQGNHQFYNACDYIKNALCRQWFVEWIPGSSPF</sequence>
<name>A0A1D1W2X6_RAMVA</name>
<evidence type="ECO:0000313" key="2">
    <source>
        <dbReference type="Proteomes" id="UP000186922"/>
    </source>
</evidence>